<accession>A0A532V118</accession>
<dbReference type="EMBL" id="NJBN01000004">
    <property type="protein sequence ID" value="TKJ40657.1"/>
    <property type="molecule type" value="Genomic_DNA"/>
</dbReference>
<proteinExistence type="inferred from homology"/>
<protein>
    <recommendedName>
        <fullName evidence="4">Type I restriction modification DNA specificity domain-containing protein</fullName>
    </recommendedName>
</protein>
<dbReference type="InterPro" id="IPR000055">
    <property type="entry name" value="Restrct_endonuc_typeI_TRD"/>
</dbReference>
<dbReference type="InterPro" id="IPR044946">
    <property type="entry name" value="Restrct_endonuc_typeI_TRD_sf"/>
</dbReference>
<evidence type="ECO:0000313" key="5">
    <source>
        <dbReference type="EMBL" id="TKJ40657.1"/>
    </source>
</evidence>
<evidence type="ECO:0000256" key="1">
    <source>
        <dbReference type="ARBA" id="ARBA00010923"/>
    </source>
</evidence>
<feature type="domain" description="Type I restriction modification DNA specificity" evidence="4">
    <location>
        <begin position="7"/>
        <end position="176"/>
    </location>
</feature>
<dbReference type="PANTHER" id="PTHR43140:SF1">
    <property type="entry name" value="TYPE I RESTRICTION ENZYME ECOKI SPECIFICITY SUBUNIT"/>
    <property type="match status" value="1"/>
</dbReference>
<dbReference type="Proteomes" id="UP000319619">
    <property type="component" value="Unassembled WGS sequence"/>
</dbReference>
<evidence type="ECO:0000256" key="3">
    <source>
        <dbReference type="ARBA" id="ARBA00023125"/>
    </source>
</evidence>
<organism evidence="5 6">
    <name type="scientific">candidate division LCP-89 bacterium B3_LCP</name>
    <dbReference type="NCBI Taxonomy" id="2012998"/>
    <lineage>
        <taxon>Bacteria</taxon>
        <taxon>Pseudomonadati</taxon>
        <taxon>Bacteria division LCP-89</taxon>
    </lineage>
</organism>
<dbReference type="InterPro" id="IPR051212">
    <property type="entry name" value="Type-I_RE_S_subunit"/>
</dbReference>
<dbReference type="AlphaFoldDB" id="A0A532V118"/>
<dbReference type="PANTHER" id="PTHR43140">
    <property type="entry name" value="TYPE-1 RESTRICTION ENZYME ECOKI SPECIFICITY PROTEIN"/>
    <property type="match status" value="1"/>
</dbReference>
<comment type="caution">
    <text evidence="5">The sequence shown here is derived from an EMBL/GenBank/DDBJ whole genome shotgun (WGS) entry which is preliminary data.</text>
</comment>
<evidence type="ECO:0000259" key="4">
    <source>
        <dbReference type="Pfam" id="PF01420"/>
    </source>
</evidence>
<keyword evidence="3" id="KW-0238">DNA-binding</keyword>
<dbReference type="GO" id="GO:0003677">
    <property type="term" value="F:DNA binding"/>
    <property type="evidence" value="ECO:0007669"/>
    <property type="project" value="UniProtKB-KW"/>
</dbReference>
<dbReference type="Pfam" id="PF01420">
    <property type="entry name" value="Methylase_S"/>
    <property type="match status" value="1"/>
</dbReference>
<dbReference type="Gene3D" id="3.90.220.20">
    <property type="entry name" value="DNA methylase specificity domains"/>
    <property type="match status" value="1"/>
</dbReference>
<dbReference type="GO" id="GO:0009307">
    <property type="term" value="P:DNA restriction-modification system"/>
    <property type="evidence" value="ECO:0007669"/>
    <property type="project" value="UniProtKB-KW"/>
</dbReference>
<comment type="similarity">
    <text evidence="1">Belongs to the type-I restriction system S methylase family.</text>
</comment>
<name>A0A532V118_UNCL8</name>
<gene>
    <name evidence="5" type="ORF">CEE37_06755</name>
</gene>
<evidence type="ECO:0000313" key="6">
    <source>
        <dbReference type="Proteomes" id="UP000319619"/>
    </source>
</evidence>
<keyword evidence="2" id="KW-0680">Restriction system</keyword>
<evidence type="ECO:0000256" key="2">
    <source>
        <dbReference type="ARBA" id="ARBA00022747"/>
    </source>
</evidence>
<sequence>MERIDLPEGWEWRELERVAPIDLDTVKPQNNPDELFNYIALENLESETGRLLSFKQTPGRLIKSNKFKFDNRHVLLGKLRPYLIKVFIPEFEGICSTDILPLLPVPNALLREYLGYYLRSENFKSYSTLLMEGTKMPRLRTGDIEAFTIPVPPLVEQRRIVVRIEELVKKVEEAKKLLHEAQEEITIFIPALLSKAFRGEL</sequence>
<reference evidence="5 6" key="1">
    <citation type="submission" date="2017-06" db="EMBL/GenBank/DDBJ databases">
        <title>Novel microbial phyla capable of carbon fixation and sulfur reduction in deep-sea sediments.</title>
        <authorList>
            <person name="Huang J."/>
            <person name="Baker B."/>
            <person name="Wang Y."/>
        </authorList>
    </citation>
    <scope>NUCLEOTIDE SEQUENCE [LARGE SCALE GENOMIC DNA]</scope>
    <source>
        <strain evidence="5">B3_LCP</strain>
    </source>
</reference>
<dbReference type="SUPFAM" id="SSF116734">
    <property type="entry name" value="DNA methylase specificity domain"/>
    <property type="match status" value="1"/>
</dbReference>